<gene>
    <name evidence="1" type="ORF">QJS10_CPB18g00756</name>
</gene>
<keyword evidence="2" id="KW-1185">Reference proteome</keyword>
<protein>
    <submittedName>
        <fullName evidence="1">Uncharacterized protein</fullName>
    </submittedName>
</protein>
<evidence type="ECO:0000313" key="2">
    <source>
        <dbReference type="Proteomes" id="UP001180020"/>
    </source>
</evidence>
<comment type="caution">
    <text evidence="1">The sequence shown here is derived from an EMBL/GenBank/DDBJ whole genome shotgun (WGS) entry which is preliminary data.</text>
</comment>
<sequence length="382" mass="43696">MEPGLNLPFPNVYFPAKHQRLLTILSGSVSCERLLDLVSIIGETYFPVGSGMDSSSCPPLDGSHEKNTAAVDHNSTCSISFLRKIQQRFFCIKMYFEGYRSDTDLTYNVQLHHAAARYLSCILSPIDEMHRESLINHIIEISGSWDPKNKKVLSCQSLLRSSSQNENTAGRWKKLKKPKVIESERVFVEQKSSALGFWLRDFHGWWYVGSHIPQPNILYTRIPLGILIANSMYLDEKEYELLLHYAATGEIIELEQAQIQEKLVQQSSDEVSSAVAGLSLVFDLFDIIGDISAAVFDCDESQLEYFCQAKSKVNKYLFKCIRKLHEPPCQVQTKEEAEVRDVMLKDLYERVSRWRLQGREMFEGCDPFIDLFSTSHMVHDSS</sequence>
<dbReference type="Proteomes" id="UP001180020">
    <property type="component" value="Unassembled WGS sequence"/>
</dbReference>
<reference evidence="1" key="2">
    <citation type="submission" date="2023-06" db="EMBL/GenBank/DDBJ databases">
        <authorList>
            <person name="Ma L."/>
            <person name="Liu K.-W."/>
            <person name="Li Z."/>
            <person name="Hsiao Y.-Y."/>
            <person name="Qi Y."/>
            <person name="Fu T."/>
            <person name="Tang G."/>
            <person name="Zhang D."/>
            <person name="Sun W.-H."/>
            <person name="Liu D.-K."/>
            <person name="Li Y."/>
            <person name="Chen G.-Z."/>
            <person name="Liu X.-D."/>
            <person name="Liao X.-Y."/>
            <person name="Jiang Y.-T."/>
            <person name="Yu X."/>
            <person name="Hao Y."/>
            <person name="Huang J."/>
            <person name="Zhao X.-W."/>
            <person name="Ke S."/>
            <person name="Chen Y.-Y."/>
            <person name="Wu W.-L."/>
            <person name="Hsu J.-L."/>
            <person name="Lin Y.-F."/>
            <person name="Huang M.-D."/>
            <person name="Li C.-Y."/>
            <person name="Huang L."/>
            <person name="Wang Z.-W."/>
            <person name="Zhao X."/>
            <person name="Zhong W.-Y."/>
            <person name="Peng D.-H."/>
            <person name="Ahmad S."/>
            <person name="Lan S."/>
            <person name="Zhang J.-S."/>
            <person name="Tsai W.-C."/>
            <person name="Van De Peer Y."/>
            <person name="Liu Z.-J."/>
        </authorList>
    </citation>
    <scope>NUCLEOTIDE SEQUENCE</scope>
    <source>
        <strain evidence="1">CP</strain>
        <tissue evidence="1">Leaves</tissue>
    </source>
</reference>
<name>A0AAV9CMU0_ACOCL</name>
<dbReference type="PANTHER" id="PTHR48221">
    <property type="entry name" value="ACYL-COA SYNTHETASE FAMILY PROTEIN"/>
    <property type="match status" value="1"/>
</dbReference>
<dbReference type="PANTHER" id="PTHR48221:SF2">
    <property type="entry name" value="ACYL-COA SYNTHETASE FAMILY PROTEIN"/>
    <property type="match status" value="1"/>
</dbReference>
<proteinExistence type="predicted"/>
<dbReference type="EMBL" id="JAUJYO010000018">
    <property type="protein sequence ID" value="KAK1289563.1"/>
    <property type="molecule type" value="Genomic_DNA"/>
</dbReference>
<reference evidence="1" key="1">
    <citation type="journal article" date="2023" name="Nat. Commun.">
        <title>Diploid and tetraploid genomes of Acorus and the evolution of monocots.</title>
        <authorList>
            <person name="Ma L."/>
            <person name="Liu K.W."/>
            <person name="Li Z."/>
            <person name="Hsiao Y.Y."/>
            <person name="Qi Y."/>
            <person name="Fu T."/>
            <person name="Tang G.D."/>
            <person name="Zhang D."/>
            <person name="Sun W.H."/>
            <person name="Liu D.K."/>
            <person name="Li Y."/>
            <person name="Chen G.Z."/>
            <person name="Liu X.D."/>
            <person name="Liao X.Y."/>
            <person name="Jiang Y.T."/>
            <person name="Yu X."/>
            <person name="Hao Y."/>
            <person name="Huang J."/>
            <person name="Zhao X.W."/>
            <person name="Ke S."/>
            <person name="Chen Y.Y."/>
            <person name="Wu W.L."/>
            <person name="Hsu J.L."/>
            <person name="Lin Y.F."/>
            <person name="Huang M.D."/>
            <person name="Li C.Y."/>
            <person name="Huang L."/>
            <person name="Wang Z.W."/>
            <person name="Zhao X."/>
            <person name="Zhong W.Y."/>
            <person name="Peng D.H."/>
            <person name="Ahmad S."/>
            <person name="Lan S."/>
            <person name="Zhang J.S."/>
            <person name="Tsai W.C."/>
            <person name="Van de Peer Y."/>
            <person name="Liu Z.J."/>
        </authorList>
    </citation>
    <scope>NUCLEOTIDE SEQUENCE</scope>
    <source>
        <strain evidence="1">CP</strain>
    </source>
</reference>
<dbReference type="AlphaFoldDB" id="A0AAV9CMU0"/>
<evidence type="ECO:0000313" key="1">
    <source>
        <dbReference type="EMBL" id="KAK1289563.1"/>
    </source>
</evidence>
<accession>A0AAV9CMU0</accession>
<organism evidence="1 2">
    <name type="scientific">Acorus calamus</name>
    <name type="common">Sweet flag</name>
    <dbReference type="NCBI Taxonomy" id="4465"/>
    <lineage>
        <taxon>Eukaryota</taxon>
        <taxon>Viridiplantae</taxon>
        <taxon>Streptophyta</taxon>
        <taxon>Embryophyta</taxon>
        <taxon>Tracheophyta</taxon>
        <taxon>Spermatophyta</taxon>
        <taxon>Magnoliopsida</taxon>
        <taxon>Liliopsida</taxon>
        <taxon>Acoraceae</taxon>
        <taxon>Acorus</taxon>
    </lineage>
</organism>